<evidence type="ECO:0000313" key="2">
    <source>
        <dbReference type="EMBL" id="NMO00296.1"/>
    </source>
</evidence>
<dbReference type="RefSeq" id="WP_170192806.1">
    <property type="nucleotide sequence ID" value="NZ_JABBNB010000003.1"/>
</dbReference>
<gene>
    <name evidence="2" type="ORF">HH308_03605</name>
</gene>
<organism evidence="2 3">
    <name type="scientific">Gordonia asplenii</name>
    <dbReference type="NCBI Taxonomy" id="2725283"/>
    <lineage>
        <taxon>Bacteria</taxon>
        <taxon>Bacillati</taxon>
        <taxon>Actinomycetota</taxon>
        <taxon>Actinomycetes</taxon>
        <taxon>Mycobacteriales</taxon>
        <taxon>Gordoniaceae</taxon>
        <taxon>Gordonia</taxon>
    </lineage>
</organism>
<reference evidence="2 3" key="1">
    <citation type="submission" date="2020-04" db="EMBL/GenBank/DDBJ databases">
        <title>Gordonia sp. nov. TBRC 11910.</title>
        <authorList>
            <person name="Suriyachadkun C."/>
        </authorList>
    </citation>
    <scope>NUCLEOTIDE SEQUENCE [LARGE SCALE GENOMIC DNA]</scope>
    <source>
        <strain evidence="2 3">TBRC 11910</strain>
    </source>
</reference>
<dbReference type="PANTHER" id="PTHR31527">
    <property type="entry name" value="RE64534P"/>
    <property type="match status" value="1"/>
</dbReference>
<evidence type="ECO:0000259" key="1">
    <source>
        <dbReference type="Pfam" id="PF09347"/>
    </source>
</evidence>
<dbReference type="EMBL" id="JABBNB010000003">
    <property type="protein sequence ID" value="NMO00296.1"/>
    <property type="molecule type" value="Genomic_DNA"/>
</dbReference>
<sequence>MPTTIDTATTRAARAHARGQATLTADMPTVPASDWATPPDGVAAQQLTWAETVPGGRYATKVLARGTRLRLRDLTGSACAQVFLWRADKPSERLNSADTVKVPWQAYLGVGHPLLSDQGRLLATVVADTARRHDALTGASTIGHNTAKYGAGQPESESPAGRELLALAAAKHGLTRLDVGAPVSFFFGVTVDADGTLRANGNVGTPADVELVAHVPLIVAVANANHPLDPSPEYRVGGLEILAWHTGAEIDALRTSLPGTDPEYQRAFANTEDDWAATHPASATNR</sequence>
<evidence type="ECO:0000313" key="3">
    <source>
        <dbReference type="Proteomes" id="UP000550729"/>
    </source>
</evidence>
<dbReference type="InterPro" id="IPR018959">
    <property type="entry name" value="DUF1989"/>
</dbReference>
<dbReference type="PANTHER" id="PTHR31527:SF0">
    <property type="entry name" value="RE64534P"/>
    <property type="match status" value="1"/>
</dbReference>
<proteinExistence type="predicted"/>
<dbReference type="AlphaFoldDB" id="A0A848KNN3"/>
<dbReference type="InterPro" id="IPR017792">
    <property type="entry name" value="UAAP1"/>
</dbReference>
<dbReference type="NCBIfam" id="TIGR03425">
    <property type="entry name" value="urea_degr_2"/>
    <property type="match status" value="1"/>
</dbReference>
<dbReference type="Pfam" id="PF09347">
    <property type="entry name" value="DUF1989"/>
    <property type="match status" value="1"/>
</dbReference>
<name>A0A848KNN3_9ACTN</name>
<dbReference type="Proteomes" id="UP000550729">
    <property type="component" value="Unassembled WGS sequence"/>
</dbReference>
<protein>
    <submittedName>
        <fullName evidence="2">DUF1989 domain-containing protein</fullName>
    </submittedName>
</protein>
<feature type="domain" description="DUF1989" evidence="1">
    <location>
        <begin position="51"/>
        <end position="218"/>
    </location>
</feature>
<accession>A0A848KNN3</accession>
<keyword evidence="3" id="KW-1185">Reference proteome</keyword>
<comment type="caution">
    <text evidence="2">The sequence shown here is derived from an EMBL/GenBank/DDBJ whole genome shotgun (WGS) entry which is preliminary data.</text>
</comment>